<protein>
    <recommendedName>
        <fullName evidence="4">F-box domain-containing protein</fullName>
    </recommendedName>
</protein>
<keyword evidence="1" id="KW-0732">Signal</keyword>
<dbReference type="AlphaFoldDB" id="A0A1Y1YFI0"/>
<keyword evidence="3" id="KW-1185">Reference proteome</keyword>
<evidence type="ECO:0000256" key="1">
    <source>
        <dbReference type="SAM" id="SignalP"/>
    </source>
</evidence>
<comment type="caution">
    <text evidence="2">The sequence shown here is derived from an EMBL/GenBank/DDBJ whole genome shotgun (WGS) entry which is preliminary data.</text>
</comment>
<evidence type="ECO:0008006" key="4">
    <source>
        <dbReference type="Google" id="ProtNLM"/>
    </source>
</evidence>
<accession>A0A1Y1YFI0</accession>
<gene>
    <name evidence="2" type="ORF">K493DRAFT_314390</name>
</gene>
<reference evidence="2 3" key="1">
    <citation type="submission" date="2016-07" db="EMBL/GenBank/DDBJ databases">
        <title>Pervasive Adenine N6-methylation of Active Genes in Fungi.</title>
        <authorList>
            <consortium name="DOE Joint Genome Institute"/>
            <person name="Mondo S.J."/>
            <person name="Dannebaum R.O."/>
            <person name="Kuo R.C."/>
            <person name="Labutti K."/>
            <person name="Haridas S."/>
            <person name="Kuo A."/>
            <person name="Salamov A."/>
            <person name="Ahrendt S.R."/>
            <person name="Lipzen A."/>
            <person name="Sullivan W."/>
            <person name="Andreopoulos W.B."/>
            <person name="Clum A."/>
            <person name="Lindquist E."/>
            <person name="Daum C."/>
            <person name="Ramamoorthy G.K."/>
            <person name="Gryganskyi A."/>
            <person name="Culley D."/>
            <person name="Magnuson J.K."/>
            <person name="James T.Y."/>
            <person name="O'Malley M.A."/>
            <person name="Stajich J.E."/>
            <person name="Spatafora J.W."/>
            <person name="Visel A."/>
            <person name="Grigoriev I.V."/>
        </authorList>
    </citation>
    <scope>NUCLEOTIDE SEQUENCE [LARGE SCALE GENOMIC DNA]</scope>
    <source>
        <strain evidence="2 3">CBS 931.73</strain>
    </source>
</reference>
<proteinExistence type="predicted"/>
<name>A0A1Y1YFI0_9FUNG</name>
<evidence type="ECO:0000313" key="3">
    <source>
        <dbReference type="Proteomes" id="UP000193498"/>
    </source>
</evidence>
<dbReference type="EMBL" id="MCFE01000148">
    <property type="protein sequence ID" value="ORX96708.1"/>
    <property type="molecule type" value="Genomic_DNA"/>
</dbReference>
<organism evidence="2 3">
    <name type="scientific">Basidiobolus meristosporus CBS 931.73</name>
    <dbReference type="NCBI Taxonomy" id="1314790"/>
    <lineage>
        <taxon>Eukaryota</taxon>
        <taxon>Fungi</taxon>
        <taxon>Fungi incertae sedis</taxon>
        <taxon>Zoopagomycota</taxon>
        <taxon>Entomophthoromycotina</taxon>
        <taxon>Basidiobolomycetes</taxon>
        <taxon>Basidiobolales</taxon>
        <taxon>Basidiobolaceae</taxon>
        <taxon>Basidiobolus</taxon>
    </lineage>
</organism>
<evidence type="ECO:0000313" key="2">
    <source>
        <dbReference type="EMBL" id="ORX96708.1"/>
    </source>
</evidence>
<sequence>MPLSNGIEALLRLVILSLPTDLLSLAPKCVHAMTRSSDRNLVSPAIREPILNYRSKKSSHRLSELPGSEEDIQFAATLYHNSTRMRQ</sequence>
<feature type="signal peptide" evidence="1">
    <location>
        <begin position="1"/>
        <end position="32"/>
    </location>
</feature>
<dbReference type="Proteomes" id="UP000193498">
    <property type="component" value="Unassembled WGS sequence"/>
</dbReference>
<feature type="chain" id="PRO_5012056225" description="F-box domain-containing protein" evidence="1">
    <location>
        <begin position="33"/>
        <end position="87"/>
    </location>
</feature>
<dbReference type="InParanoid" id="A0A1Y1YFI0"/>